<organism evidence="1 2">
    <name type="scientific">Paramecium primaurelia</name>
    <dbReference type="NCBI Taxonomy" id="5886"/>
    <lineage>
        <taxon>Eukaryota</taxon>
        <taxon>Sar</taxon>
        <taxon>Alveolata</taxon>
        <taxon>Ciliophora</taxon>
        <taxon>Intramacronucleata</taxon>
        <taxon>Oligohymenophorea</taxon>
        <taxon>Peniculida</taxon>
        <taxon>Parameciidae</taxon>
        <taxon>Paramecium</taxon>
    </lineage>
</organism>
<name>A0A8S1M8H3_PARPR</name>
<protein>
    <submittedName>
        <fullName evidence="1">Uncharacterized protein</fullName>
    </submittedName>
</protein>
<evidence type="ECO:0000313" key="1">
    <source>
        <dbReference type="EMBL" id="CAD8076089.1"/>
    </source>
</evidence>
<dbReference type="Proteomes" id="UP000688137">
    <property type="component" value="Unassembled WGS sequence"/>
</dbReference>
<dbReference type="AlphaFoldDB" id="A0A8S1M8H3"/>
<proteinExistence type="predicted"/>
<sequence>MVMIKIQNYIITRIRCQSKLDIIFYFIQLQQNSFEIFNKNLNKIQNQYCVKRTIIKKHPSQQALLTYSHRKKLLPSKKSITKEDSYNLNHNMDDYSFKVTQSQPFNFDKKEKEHSISIKERKLQEMLDEMKRNNSFKSFKAKEIAQIVEQVDLYEKIFNDNEKKKRRSQEKQCKNYPFKMIDHFHFIKEIRIHQENIGKKEKSLFLRQNNTLVCTCRITQINGII</sequence>
<accession>A0A8S1M8H3</accession>
<comment type="caution">
    <text evidence="1">The sequence shown here is derived from an EMBL/GenBank/DDBJ whole genome shotgun (WGS) entry which is preliminary data.</text>
</comment>
<keyword evidence="2" id="KW-1185">Reference proteome</keyword>
<dbReference type="EMBL" id="CAJJDM010000055">
    <property type="protein sequence ID" value="CAD8076089.1"/>
    <property type="molecule type" value="Genomic_DNA"/>
</dbReference>
<gene>
    <name evidence="1" type="ORF">PPRIM_AZ9-3.1.T0550228</name>
</gene>
<reference evidence="1" key="1">
    <citation type="submission" date="2021-01" db="EMBL/GenBank/DDBJ databases">
        <authorList>
            <consortium name="Genoscope - CEA"/>
            <person name="William W."/>
        </authorList>
    </citation>
    <scope>NUCLEOTIDE SEQUENCE</scope>
</reference>
<evidence type="ECO:0000313" key="2">
    <source>
        <dbReference type="Proteomes" id="UP000688137"/>
    </source>
</evidence>